<proteinExistence type="evidence at transcript level"/>
<feature type="transmembrane region" description="Helical" evidence="10">
    <location>
        <begin position="41"/>
        <end position="58"/>
    </location>
</feature>
<feature type="transmembrane region" description="Helical" evidence="10">
    <location>
        <begin position="449"/>
        <end position="473"/>
    </location>
</feature>
<comment type="similarity">
    <text evidence="3">Belongs to the glycoside-pentoside-hexuronide (GPH) cation symporter transporter (TC 2.A.2.4) family.</text>
</comment>
<keyword evidence="6 10" id="KW-0812">Transmembrane</keyword>
<keyword evidence="5" id="KW-0762">Sugar transport</keyword>
<feature type="transmembrane region" description="Helical" evidence="10">
    <location>
        <begin position="324"/>
        <end position="342"/>
    </location>
</feature>
<comment type="subcellular location">
    <subcellularLocation>
        <location evidence="1">Cell membrane</location>
        <topology evidence="1">Multi-pass membrane protein</topology>
    </subcellularLocation>
</comment>
<sequence>MEEGRSDLKEASRLERALSAESGGGGGDSGSDSGRKKFMRLLRLFFACMVSGGIQYGWALQLSLLSPYSQTLGISHTYVSLTWICGPISGFVVQPIVGYYSDRCTMRIGRRRPFILAGCLVICISVMLIGFSADIGRRLGDTKEHCSTYTGPRWSAAIVYIAGFWFLDFANNTVQGPARAMMADISGEQFIHVLILKLDYIEPQEEEKRVIRRLRCSGTPWTQRRPGDLSLWMAIGSILGYLAGANAKWHEWFPSLKTAACCDACANLKGAFFTAVALIVISMTVTMLLADEKPLYKVDVDTSSGGGWSAFGDLFKSFKNLSPAMFKVLAVTAITWLSWFPFFQYNTDWMGREIYHGDPHGKGVKADSYNAGVREGAVGLLLCSISLGVTSFLIPKLCRKLTSKVVWSISNFLVFIIMTVMVVVGMVSMKGYRPSLSATLTGSDPTLKAIALTIFALIGVPQAVLFSVPWVVASEVAAEEGGGQGLTVGVLNIAIVVPQLIIALTAGPIDGAFNKGNTPAFGIGGAFAFICAVLALFLLPKTRGISHAAVVASGH</sequence>
<evidence type="ECO:0000256" key="3">
    <source>
        <dbReference type="ARBA" id="ARBA00007134"/>
    </source>
</evidence>
<evidence type="ECO:0000256" key="10">
    <source>
        <dbReference type="SAM" id="Phobius"/>
    </source>
</evidence>
<dbReference type="EMBL" id="EU247931">
    <property type="protein sequence ID" value="ACA04979.1"/>
    <property type="molecule type" value="mRNA"/>
</dbReference>
<dbReference type="Gene3D" id="1.20.1250.20">
    <property type="entry name" value="MFS general substrate transporter like domains"/>
    <property type="match status" value="2"/>
</dbReference>
<dbReference type="PANTHER" id="PTHR19432:SF43">
    <property type="entry name" value="SUCROSE TRANSPORT PROTEIN SUT5"/>
    <property type="match status" value="1"/>
</dbReference>
<feature type="transmembrane region" description="Helical" evidence="10">
    <location>
        <begin position="153"/>
        <end position="171"/>
    </location>
</feature>
<evidence type="ECO:0000256" key="1">
    <source>
        <dbReference type="ARBA" id="ARBA00004651"/>
    </source>
</evidence>
<evidence type="ECO:0000256" key="6">
    <source>
        <dbReference type="ARBA" id="ARBA00022692"/>
    </source>
</evidence>
<feature type="transmembrane region" description="Helical" evidence="10">
    <location>
        <begin position="519"/>
        <end position="539"/>
    </location>
</feature>
<comment type="pathway">
    <text evidence="2">Glycan biosynthesis; sucrose metabolism.</text>
</comment>
<dbReference type="InterPro" id="IPR036259">
    <property type="entry name" value="MFS_trans_sf"/>
</dbReference>
<evidence type="ECO:0000256" key="4">
    <source>
        <dbReference type="ARBA" id="ARBA00022448"/>
    </source>
</evidence>
<keyword evidence="4" id="KW-0813">Transport</keyword>
<dbReference type="FunFam" id="1.20.1250.20:FF:000366">
    <property type="entry name" value="Sucrose transport protein SUT5"/>
    <property type="match status" value="1"/>
</dbReference>
<dbReference type="CDD" id="cd17313">
    <property type="entry name" value="MFS_SLC45_SUC"/>
    <property type="match status" value="1"/>
</dbReference>
<reference evidence="11" key="1">
    <citation type="submission" date="2007-10" db="EMBL/GenBank/DDBJ databases">
        <title>Sucrose transporter in bamboo.</title>
        <authorList>
            <person name="Gao Z."/>
        </authorList>
    </citation>
    <scope>NUCLEOTIDE SEQUENCE</scope>
</reference>
<feature type="transmembrane region" description="Helical" evidence="10">
    <location>
        <begin position="270"/>
        <end position="290"/>
    </location>
</feature>
<protein>
    <submittedName>
        <fullName evidence="11">Sucrose transporter</fullName>
    </submittedName>
</protein>
<evidence type="ECO:0000256" key="2">
    <source>
        <dbReference type="ARBA" id="ARBA00004914"/>
    </source>
</evidence>
<organism evidence="11">
    <name type="scientific">Bambusa oldhamii</name>
    <name type="common">Giant timber bamboo</name>
    <dbReference type="NCBI Taxonomy" id="58923"/>
    <lineage>
        <taxon>Eukaryota</taxon>
        <taxon>Viridiplantae</taxon>
        <taxon>Streptophyta</taxon>
        <taxon>Embryophyta</taxon>
        <taxon>Tracheophyta</taxon>
        <taxon>Spermatophyta</taxon>
        <taxon>Magnoliopsida</taxon>
        <taxon>Liliopsida</taxon>
        <taxon>Poales</taxon>
        <taxon>Poaceae</taxon>
        <taxon>BOP clade</taxon>
        <taxon>Bambusoideae</taxon>
        <taxon>Bambusodae</taxon>
        <taxon>Bambuseae</taxon>
        <taxon>Bambusinae</taxon>
        <taxon>Bambusa</taxon>
    </lineage>
</organism>
<dbReference type="GO" id="GO:0005886">
    <property type="term" value="C:plasma membrane"/>
    <property type="evidence" value="ECO:0007669"/>
    <property type="project" value="UniProtKB-SubCell"/>
</dbReference>
<dbReference type="Pfam" id="PF13347">
    <property type="entry name" value="MFS_2"/>
    <property type="match status" value="1"/>
</dbReference>
<dbReference type="AlphaFoldDB" id="B6RM84"/>
<evidence type="ECO:0000256" key="8">
    <source>
        <dbReference type="ARBA" id="ARBA00022989"/>
    </source>
</evidence>
<evidence type="ECO:0000256" key="9">
    <source>
        <dbReference type="ARBA" id="ARBA00023136"/>
    </source>
</evidence>
<feature type="transmembrane region" description="Helical" evidence="10">
    <location>
        <begin position="485"/>
        <end position="507"/>
    </location>
</feature>
<name>B6RM84_BAMOL</name>
<dbReference type="GO" id="GO:0008506">
    <property type="term" value="F:sucrose:proton symporter activity"/>
    <property type="evidence" value="ECO:0007669"/>
    <property type="project" value="TreeGrafter"/>
</dbReference>
<feature type="transmembrane region" description="Helical" evidence="10">
    <location>
        <begin position="406"/>
        <end position="429"/>
    </location>
</feature>
<evidence type="ECO:0000256" key="5">
    <source>
        <dbReference type="ARBA" id="ARBA00022597"/>
    </source>
</evidence>
<accession>B6RM84</accession>
<evidence type="ECO:0000313" key="11">
    <source>
        <dbReference type="EMBL" id="ACA04979.1"/>
    </source>
</evidence>
<dbReference type="SUPFAM" id="SSF103473">
    <property type="entry name" value="MFS general substrate transporter"/>
    <property type="match status" value="2"/>
</dbReference>
<dbReference type="PANTHER" id="PTHR19432">
    <property type="entry name" value="SUGAR TRANSPORTER"/>
    <property type="match status" value="1"/>
</dbReference>
<keyword evidence="9 10" id="KW-0472">Membrane</keyword>
<feature type="transmembrane region" description="Helical" evidence="10">
    <location>
        <begin position="113"/>
        <end position="133"/>
    </location>
</feature>
<keyword evidence="8 10" id="KW-1133">Transmembrane helix</keyword>
<feature type="transmembrane region" description="Helical" evidence="10">
    <location>
        <begin position="78"/>
        <end position="101"/>
    </location>
</feature>
<keyword evidence="7" id="KW-0769">Symport</keyword>
<evidence type="ECO:0000256" key="7">
    <source>
        <dbReference type="ARBA" id="ARBA00022847"/>
    </source>
</evidence>